<comment type="cofactor">
    <cofactor evidence="1">
        <name>Mg(2+)</name>
        <dbReference type="ChEBI" id="CHEBI:18420"/>
    </cofactor>
</comment>
<dbReference type="InterPro" id="IPR000086">
    <property type="entry name" value="NUDIX_hydrolase_dom"/>
</dbReference>
<dbReference type="InterPro" id="IPR015797">
    <property type="entry name" value="NUDIX_hydrolase-like_dom_sf"/>
</dbReference>
<name>A0A2H0TRS1_9BACT</name>
<dbReference type="AlphaFoldDB" id="A0A2H0TRS1"/>
<dbReference type="PROSITE" id="PS51462">
    <property type="entry name" value="NUDIX"/>
    <property type="match status" value="1"/>
</dbReference>
<dbReference type="Proteomes" id="UP000230154">
    <property type="component" value="Unassembled WGS sequence"/>
</dbReference>
<dbReference type="PANTHER" id="PTHR43046:SF16">
    <property type="entry name" value="ADP-RIBOSE PYROPHOSPHATASE YJHB-RELATED"/>
    <property type="match status" value="1"/>
</dbReference>
<dbReference type="InterPro" id="IPR020084">
    <property type="entry name" value="NUDIX_hydrolase_CS"/>
</dbReference>
<evidence type="ECO:0000256" key="1">
    <source>
        <dbReference type="ARBA" id="ARBA00001946"/>
    </source>
</evidence>
<accession>A0A2H0TRS1</accession>
<evidence type="ECO:0000256" key="3">
    <source>
        <dbReference type="RuleBase" id="RU003476"/>
    </source>
</evidence>
<dbReference type="PROSITE" id="PS00893">
    <property type="entry name" value="NUDIX_BOX"/>
    <property type="match status" value="1"/>
</dbReference>
<dbReference type="InterPro" id="IPR020476">
    <property type="entry name" value="Nudix_hydrolase"/>
</dbReference>
<reference evidence="6" key="1">
    <citation type="submission" date="2017-09" db="EMBL/GenBank/DDBJ databases">
        <title>Depth-based differentiation of microbial function through sediment-hosted aquifers and enrichment of novel symbionts in the deep terrestrial subsurface.</title>
        <authorList>
            <person name="Probst A.J."/>
            <person name="Ladd B."/>
            <person name="Jarett J.K."/>
            <person name="Geller-Mcgrath D.E."/>
            <person name="Sieber C.M.K."/>
            <person name="Emerson J.B."/>
            <person name="Anantharaman K."/>
            <person name="Thomas B.C."/>
            <person name="Malmstrom R."/>
            <person name="Stieglmeier M."/>
            <person name="Klingl A."/>
            <person name="Woyke T."/>
            <person name="Ryan C.M."/>
            <person name="Banfield J.F."/>
        </authorList>
    </citation>
    <scope>NUCLEOTIDE SEQUENCE [LARGE SCALE GENOMIC DNA]</scope>
</reference>
<dbReference type="Pfam" id="PF00293">
    <property type="entry name" value="NUDIX"/>
    <property type="match status" value="1"/>
</dbReference>
<comment type="caution">
    <text evidence="5">The sequence shown here is derived from an EMBL/GenBank/DDBJ whole genome shotgun (WGS) entry which is preliminary data.</text>
</comment>
<evidence type="ECO:0000313" key="5">
    <source>
        <dbReference type="EMBL" id="PIR74860.1"/>
    </source>
</evidence>
<gene>
    <name evidence="5" type="ORF">COU35_00090</name>
</gene>
<feature type="domain" description="Nudix hydrolase" evidence="4">
    <location>
        <begin position="5"/>
        <end position="135"/>
    </location>
</feature>
<dbReference type="GO" id="GO:0016787">
    <property type="term" value="F:hydrolase activity"/>
    <property type="evidence" value="ECO:0007669"/>
    <property type="project" value="UniProtKB-KW"/>
</dbReference>
<comment type="similarity">
    <text evidence="3">Belongs to the Nudix hydrolase family.</text>
</comment>
<proteinExistence type="inferred from homology"/>
<dbReference type="PANTHER" id="PTHR43046">
    <property type="entry name" value="GDP-MANNOSE MANNOSYL HYDROLASE"/>
    <property type="match status" value="1"/>
</dbReference>
<keyword evidence="2 3" id="KW-0378">Hydrolase</keyword>
<dbReference type="SUPFAM" id="SSF55811">
    <property type="entry name" value="Nudix"/>
    <property type="match status" value="1"/>
</dbReference>
<dbReference type="Gene3D" id="3.90.79.10">
    <property type="entry name" value="Nucleoside Triphosphate Pyrophosphohydrolase"/>
    <property type="match status" value="1"/>
</dbReference>
<dbReference type="EMBL" id="PFCB01000002">
    <property type="protein sequence ID" value="PIR74860.1"/>
    <property type="molecule type" value="Genomic_DNA"/>
</dbReference>
<sequence>MSDRFKVLLAVYIIFRRGKDVFLIRRFNTGYSDGMYTLPSGHVEDGESIVDAVLRETEEEVGVRLKENQIRHVHTMYRYRKDDPYIDFYFEAVDWSGEPCNAEDHKCNHADWFNVNDLPDNILQYIPAVLIYLSQDRVFSEFLLEI</sequence>
<evidence type="ECO:0000256" key="2">
    <source>
        <dbReference type="ARBA" id="ARBA00022801"/>
    </source>
</evidence>
<dbReference type="PRINTS" id="PR00502">
    <property type="entry name" value="NUDIXFAMILY"/>
</dbReference>
<evidence type="ECO:0000259" key="4">
    <source>
        <dbReference type="PROSITE" id="PS51462"/>
    </source>
</evidence>
<protein>
    <submittedName>
        <fullName evidence="5">NUDIX hydrolase</fullName>
    </submittedName>
</protein>
<evidence type="ECO:0000313" key="6">
    <source>
        <dbReference type="Proteomes" id="UP000230154"/>
    </source>
</evidence>
<organism evidence="5 6">
    <name type="scientific">Candidatus Magasanikbacteria bacterium CG10_big_fil_rev_8_21_14_0_10_47_10</name>
    <dbReference type="NCBI Taxonomy" id="1974652"/>
    <lineage>
        <taxon>Bacteria</taxon>
        <taxon>Candidatus Magasanikiibacteriota</taxon>
    </lineage>
</organism>
<dbReference type="CDD" id="cd04683">
    <property type="entry name" value="NUDIX_Hydrolase"/>
    <property type="match status" value="1"/>
</dbReference>